<evidence type="ECO:0000256" key="2">
    <source>
        <dbReference type="ARBA" id="ARBA00022478"/>
    </source>
</evidence>
<organism evidence="12 13">
    <name type="scientific">Mesorhabditis belari</name>
    <dbReference type="NCBI Taxonomy" id="2138241"/>
    <lineage>
        <taxon>Eukaryota</taxon>
        <taxon>Metazoa</taxon>
        <taxon>Ecdysozoa</taxon>
        <taxon>Nematoda</taxon>
        <taxon>Chromadorea</taxon>
        <taxon>Rhabditida</taxon>
        <taxon>Rhabditina</taxon>
        <taxon>Rhabditomorpha</taxon>
        <taxon>Rhabditoidea</taxon>
        <taxon>Rhabditidae</taxon>
        <taxon>Mesorhabditinae</taxon>
        <taxon>Mesorhabditis</taxon>
    </lineage>
</organism>
<evidence type="ECO:0000256" key="4">
    <source>
        <dbReference type="ARBA" id="ARBA00022679"/>
    </source>
</evidence>
<dbReference type="Gene3D" id="3.90.920.10">
    <property type="entry name" value="DNA primase, PRIM domain"/>
    <property type="match status" value="1"/>
</dbReference>
<feature type="compositionally biased region" description="Basic and acidic residues" evidence="11">
    <location>
        <begin position="413"/>
        <end position="429"/>
    </location>
</feature>
<dbReference type="NCBIfam" id="TIGR00335">
    <property type="entry name" value="primase_sml"/>
    <property type="match status" value="1"/>
</dbReference>
<reference evidence="13" key="1">
    <citation type="submission" date="2024-02" db="UniProtKB">
        <authorList>
            <consortium name="WormBaseParasite"/>
        </authorList>
    </citation>
    <scope>IDENTIFICATION</scope>
</reference>
<protein>
    <recommendedName>
        <fullName evidence="10">DNA primase</fullName>
        <ecNumber evidence="10">2.7.7.-</ecNumber>
    </recommendedName>
</protein>
<dbReference type="InterPro" id="IPR014052">
    <property type="entry name" value="DNA_primase_ssu_euk/arc"/>
</dbReference>
<dbReference type="WBParaSite" id="MBELARI_LOCUS20485">
    <property type="protein sequence ID" value="MBELARI_LOCUS20485"/>
    <property type="gene ID" value="MBELARI_LOCUS20485"/>
</dbReference>
<dbReference type="Proteomes" id="UP000887575">
    <property type="component" value="Unassembled WGS sequence"/>
</dbReference>
<name>A0AAF3F1U3_9BILA</name>
<dbReference type="CDD" id="cd04860">
    <property type="entry name" value="AE_Prim_S"/>
    <property type="match status" value="1"/>
</dbReference>
<proteinExistence type="inferred from homology"/>
<dbReference type="AlphaFoldDB" id="A0AAF3F1U3"/>
<dbReference type="GO" id="GO:0003899">
    <property type="term" value="F:DNA-directed RNA polymerase activity"/>
    <property type="evidence" value="ECO:0007669"/>
    <property type="project" value="InterPro"/>
</dbReference>
<evidence type="ECO:0000256" key="10">
    <source>
        <dbReference type="RuleBase" id="RU003514"/>
    </source>
</evidence>
<feature type="region of interest" description="Disordered" evidence="11">
    <location>
        <begin position="413"/>
        <end position="435"/>
    </location>
</feature>
<evidence type="ECO:0000256" key="5">
    <source>
        <dbReference type="ARBA" id="ARBA00022695"/>
    </source>
</evidence>
<keyword evidence="9" id="KW-0804">Transcription</keyword>
<sequence>MSASAFEPSNLEAWLREYYRTIFPFKSYTKWLCYGEKPSEKFALREFAFILEGDTHLRYRSFQNEADFEKDLIKMAPHKLDLGAIYSHPPKENKKHSDFKPVEREFVLDIDLTDYGNVRTCCTKATVCAKCWKFIALAVNILDKILEEDFGFVARMWVFSGRRGVHCWIGDVQARQLNNSQRQAVAEYLSLFSGDKMNVNFGGKKVRSQILHPMVNFAYKCALQSELFQSLLFEQQWLSDSRLDFLLQQIEDEEVVGQITKSFKLKDSERWDYLLKKFDEETRVAHNAKTGASIDPPPATCENFLKWFVLYHCYPRLDVNVSTGMNHLLKSPFCVHPATGNIAVPLNPKKIHEFDVTQAPRVDQLLKQLRENGQNSAENRRILGYNHTSLKDYVHNFNMFIMKALANAEEERAKQKDLDIKPPEIDSPLRSRTVN</sequence>
<dbReference type="Pfam" id="PF01896">
    <property type="entry name" value="DNA_primase_S"/>
    <property type="match status" value="1"/>
</dbReference>
<dbReference type="InterPro" id="IPR002755">
    <property type="entry name" value="DNA_primase_S"/>
</dbReference>
<keyword evidence="7" id="KW-0479">Metal-binding</keyword>
<dbReference type="GO" id="GO:0005658">
    <property type="term" value="C:alpha DNA polymerase:primase complex"/>
    <property type="evidence" value="ECO:0007669"/>
    <property type="project" value="UniProtKB-ARBA"/>
</dbReference>
<dbReference type="PANTHER" id="PTHR10536">
    <property type="entry name" value="DNA PRIMASE SMALL SUBUNIT"/>
    <property type="match status" value="1"/>
</dbReference>
<keyword evidence="3 10" id="KW-0639">Primosome</keyword>
<dbReference type="FunFam" id="3.90.920.10:FF:000003">
    <property type="entry name" value="DNA primase"/>
    <property type="match status" value="1"/>
</dbReference>
<evidence type="ECO:0000256" key="6">
    <source>
        <dbReference type="ARBA" id="ARBA00022705"/>
    </source>
</evidence>
<evidence type="ECO:0000256" key="1">
    <source>
        <dbReference type="ARBA" id="ARBA00009762"/>
    </source>
</evidence>
<keyword evidence="6 10" id="KW-0235">DNA replication</keyword>
<evidence type="ECO:0000256" key="7">
    <source>
        <dbReference type="ARBA" id="ARBA00022723"/>
    </source>
</evidence>
<evidence type="ECO:0000256" key="3">
    <source>
        <dbReference type="ARBA" id="ARBA00022515"/>
    </source>
</evidence>
<evidence type="ECO:0000256" key="11">
    <source>
        <dbReference type="SAM" id="MobiDB-lite"/>
    </source>
</evidence>
<comment type="similarity">
    <text evidence="1 10">Belongs to the eukaryotic-type primase small subunit family.</text>
</comment>
<dbReference type="SUPFAM" id="SSF56747">
    <property type="entry name" value="Prim-pol domain"/>
    <property type="match status" value="1"/>
</dbReference>
<dbReference type="GO" id="GO:0046872">
    <property type="term" value="F:metal ion binding"/>
    <property type="evidence" value="ECO:0007669"/>
    <property type="project" value="UniProtKB-KW"/>
</dbReference>
<evidence type="ECO:0000256" key="9">
    <source>
        <dbReference type="ARBA" id="ARBA00023163"/>
    </source>
</evidence>
<keyword evidence="8" id="KW-0862">Zinc</keyword>
<dbReference type="GO" id="GO:0006269">
    <property type="term" value="P:DNA replication, synthesis of primer"/>
    <property type="evidence" value="ECO:0007669"/>
    <property type="project" value="UniProtKB-KW"/>
</dbReference>
<keyword evidence="4 10" id="KW-0808">Transferase</keyword>
<evidence type="ECO:0000313" key="13">
    <source>
        <dbReference type="WBParaSite" id="MBELARI_LOCUS20485"/>
    </source>
</evidence>
<keyword evidence="12" id="KW-1185">Reference proteome</keyword>
<keyword evidence="2 10" id="KW-0240">DNA-directed RNA polymerase</keyword>
<evidence type="ECO:0000313" key="12">
    <source>
        <dbReference type="Proteomes" id="UP000887575"/>
    </source>
</evidence>
<evidence type="ECO:0000256" key="8">
    <source>
        <dbReference type="ARBA" id="ARBA00022833"/>
    </source>
</evidence>
<accession>A0AAF3F1U3</accession>
<keyword evidence="5" id="KW-0548">Nucleotidyltransferase</keyword>
<dbReference type="EC" id="2.7.7.-" evidence="10"/>